<dbReference type="GO" id="GO:0000324">
    <property type="term" value="C:fungal-type vacuole"/>
    <property type="evidence" value="ECO:0007669"/>
    <property type="project" value="TreeGrafter"/>
</dbReference>
<dbReference type="EMBL" id="ML978715">
    <property type="protein sequence ID" value="KAF2088721.1"/>
    <property type="molecule type" value="Genomic_DNA"/>
</dbReference>
<feature type="transmembrane region" description="Helical" evidence="5">
    <location>
        <begin position="224"/>
        <end position="249"/>
    </location>
</feature>
<dbReference type="Pfam" id="PF04479">
    <property type="entry name" value="RTA1"/>
    <property type="match status" value="1"/>
</dbReference>
<feature type="transmembrane region" description="Helical" evidence="5">
    <location>
        <begin position="178"/>
        <end position="204"/>
    </location>
</feature>
<dbReference type="InterPro" id="IPR007568">
    <property type="entry name" value="RTA1"/>
</dbReference>
<evidence type="ECO:0000256" key="5">
    <source>
        <dbReference type="SAM" id="Phobius"/>
    </source>
</evidence>
<dbReference type="PANTHER" id="PTHR31465">
    <property type="entry name" value="PROTEIN RTA1-RELATED"/>
    <property type="match status" value="1"/>
</dbReference>
<evidence type="ECO:0000256" key="1">
    <source>
        <dbReference type="ARBA" id="ARBA00004141"/>
    </source>
</evidence>
<comment type="subcellular location">
    <subcellularLocation>
        <location evidence="1">Membrane</location>
        <topology evidence="1">Multi-pass membrane protein</topology>
    </subcellularLocation>
</comment>
<evidence type="ECO:0000313" key="6">
    <source>
        <dbReference type="EMBL" id="KAF2088721.1"/>
    </source>
</evidence>
<evidence type="ECO:0000256" key="3">
    <source>
        <dbReference type="ARBA" id="ARBA00022989"/>
    </source>
</evidence>
<evidence type="ECO:0000256" key="2">
    <source>
        <dbReference type="ARBA" id="ARBA00022692"/>
    </source>
</evidence>
<dbReference type="Proteomes" id="UP000799776">
    <property type="component" value="Unassembled WGS sequence"/>
</dbReference>
<feature type="transmembrane region" description="Helical" evidence="5">
    <location>
        <begin position="100"/>
        <end position="122"/>
    </location>
</feature>
<keyword evidence="7" id="KW-1185">Reference proteome</keyword>
<keyword evidence="2 5" id="KW-0812">Transmembrane</keyword>
<organism evidence="6 7">
    <name type="scientific">Saccharata proteae CBS 121410</name>
    <dbReference type="NCBI Taxonomy" id="1314787"/>
    <lineage>
        <taxon>Eukaryota</taxon>
        <taxon>Fungi</taxon>
        <taxon>Dikarya</taxon>
        <taxon>Ascomycota</taxon>
        <taxon>Pezizomycotina</taxon>
        <taxon>Dothideomycetes</taxon>
        <taxon>Dothideomycetes incertae sedis</taxon>
        <taxon>Botryosphaeriales</taxon>
        <taxon>Saccharataceae</taxon>
        <taxon>Saccharata</taxon>
    </lineage>
</organism>
<feature type="transmembrane region" description="Helical" evidence="5">
    <location>
        <begin position="143"/>
        <end position="166"/>
    </location>
</feature>
<feature type="transmembrane region" description="Helical" evidence="5">
    <location>
        <begin position="40"/>
        <end position="60"/>
    </location>
</feature>
<feature type="transmembrane region" description="Helical" evidence="5">
    <location>
        <begin position="67"/>
        <end position="88"/>
    </location>
</feature>
<dbReference type="PANTHER" id="PTHR31465:SF9">
    <property type="entry name" value="SPHINGOID LONG-CHAIN BASE TRANSPORTER RSB1"/>
    <property type="match status" value="1"/>
</dbReference>
<accession>A0A6A5YCY8</accession>
<name>A0A6A5YCY8_9PEZI</name>
<dbReference type="AlphaFoldDB" id="A0A6A5YCY8"/>
<keyword evidence="4 5" id="KW-0472">Membrane</keyword>
<feature type="transmembrane region" description="Helical" evidence="5">
    <location>
        <begin position="264"/>
        <end position="284"/>
    </location>
</feature>
<dbReference type="OrthoDB" id="4521223at2759"/>
<evidence type="ECO:0000256" key="4">
    <source>
        <dbReference type="ARBA" id="ARBA00023136"/>
    </source>
</evidence>
<sequence length="340" mass="37369">MTSTSVALAPTTTADPSDYCTLDNPTCNLSEANFDYIPSLAGNVTYLAFFAAILLVQLVLGIRYKTWGFLVGMSGGLVLEIIGYVGRVQLHYNPYPFDPFLEYLICLTIGPAFLSAAIYLCLGRIVVIYGETISRVKPRTYTAIFVSCDFLSLVLQAAGGGITATAHESQPSLSQTGVNIMIAGLAFQVFSLFIFICMCAEYAWRVHKNPSQLNGRFTALRSTFMWKAFLAALSLATLTIFIRCCYRVAELKGGFSGSLANNQTLFLIFEGPMIIVACAALTIFHPGVCFKGYWGEGNFSFKTNKNANRRSYEPNQKWNDVELTSADEMPPKTASTINYN</sequence>
<protein>
    <submittedName>
        <fullName evidence="6">RTA1-domain-containing protein</fullName>
    </submittedName>
</protein>
<keyword evidence="3 5" id="KW-1133">Transmembrane helix</keyword>
<proteinExistence type="predicted"/>
<evidence type="ECO:0000313" key="7">
    <source>
        <dbReference type="Proteomes" id="UP000799776"/>
    </source>
</evidence>
<gene>
    <name evidence="6" type="ORF">K490DRAFT_63935</name>
</gene>
<dbReference type="GO" id="GO:0005886">
    <property type="term" value="C:plasma membrane"/>
    <property type="evidence" value="ECO:0007669"/>
    <property type="project" value="TreeGrafter"/>
</dbReference>
<reference evidence="6" key="1">
    <citation type="journal article" date="2020" name="Stud. Mycol.">
        <title>101 Dothideomycetes genomes: a test case for predicting lifestyles and emergence of pathogens.</title>
        <authorList>
            <person name="Haridas S."/>
            <person name="Albert R."/>
            <person name="Binder M."/>
            <person name="Bloem J."/>
            <person name="Labutti K."/>
            <person name="Salamov A."/>
            <person name="Andreopoulos B."/>
            <person name="Baker S."/>
            <person name="Barry K."/>
            <person name="Bills G."/>
            <person name="Bluhm B."/>
            <person name="Cannon C."/>
            <person name="Castanera R."/>
            <person name="Culley D."/>
            <person name="Daum C."/>
            <person name="Ezra D."/>
            <person name="Gonzalez J."/>
            <person name="Henrissat B."/>
            <person name="Kuo A."/>
            <person name="Liang C."/>
            <person name="Lipzen A."/>
            <person name="Lutzoni F."/>
            <person name="Magnuson J."/>
            <person name="Mondo S."/>
            <person name="Nolan M."/>
            <person name="Ohm R."/>
            <person name="Pangilinan J."/>
            <person name="Park H.-J."/>
            <person name="Ramirez L."/>
            <person name="Alfaro M."/>
            <person name="Sun H."/>
            <person name="Tritt A."/>
            <person name="Yoshinaga Y."/>
            <person name="Zwiers L.-H."/>
            <person name="Turgeon B."/>
            <person name="Goodwin S."/>
            <person name="Spatafora J."/>
            <person name="Crous P."/>
            <person name="Grigoriev I."/>
        </authorList>
    </citation>
    <scope>NUCLEOTIDE SEQUENCE</scope>
    <source>
        <strain evidence="6">CBS 121410</strain>
    </source>
</reference>